<name>A0A0H3HZ03_PECPM</name>
<dbReference type="STRING" id="1905730.W5S_0948"/>
<dbReference type="InterPro" id="IPR052169">
    <property type="entry name" value="CW_Biosynth-Accessory"/>
</dbReference>
<reference evidence="4" key="5">
    <citation type="submission" date="2024-05" db="EMBL/GenBank/DDBJ databases">
        <title>Identification of Pectobacterium versatile causing blackleg of potato from New York State with a whole genome sequencing approach.</title>
        <authorList>
            <person name="Ma X."/>
            <person name="Swingle B."/>
        </authorList>
    </citation>
    <scope>NUCLEOTIDE SEQUENCE</scope>
    <source>
        <strain evidence="4">NY1588A</strain>
    </source>
</reference>
<dbReference type="Proteomes" id="UP001194579">
    <property type="component" value="Unassembled WGS sequence"/>
</dbReference>
<dbReference type="PATRIC" id="fig|1166016.3.peg.962"/>
<protein>
    <submittedName>
        <fullName evidence="4">CapA family protein</fullName>
    </submittedName>
    <submittedName>
        <fullName evidence="5">Capsule biosynthesis protein CapA</fullName>
    </submittedName>
</protein>
<dbReference type="EMBL" id="WABS01000006">
    <property type="protein sequence ID" value="MBI0553712.1"/>
    <property type="molecule type" value="Genomic_DNA"/>
</dbReference>
<feature type="domain" description="Capsule synthesis protein CapA" evidence="2">
    <location>
        <begin position="2"/>
        <end position="318"/>
    </location>
</feature>
<gene>
    <name evidence="3" type="ordered locus">W5S_0948</name>
    <name evidence="5" type="ORF">C5E00_23045</name>
    <name evidence="4" type="ORF">F6Q06_04290</name>
</gene>
<dbReference type="AlphaFoldDB" id="A0A0H3HZ03"/>
<proteinExistence type="inferred from homology"/>
<dbReference type="KEGG" id="ppar:A8F97_13660"/>
<reference evidence="3 6" key="1">
    <citation type="journal article" date="2012" name="J. Bacteriol.">
        <title>Genome sequence of Pectobacterium sp. strain SCC3193.</title>
        <authorList>
            <person name="Koskinen J.P."/>
            <person name="Laine P."/>
            <person name="Niemi O."/>
            <person name="Nykyri J."/>
            <person name="Harjunpaa H."/>
            <person name="Auvinen P."/>
            <person name="Paulin L."/>
            <person name="Pirhonen M."/>
            <person name="Palva T."/>
            <person name="Holm L."/>
        </authorList>
    </citation>
    <scope>NUCLEOTIDE SEQUENCE [LARGE SCALE GENOMIC DNA]</scope>
    <source>
        <strain evidence="3 6">SCC3193</strain>
    </source>
</reference>
<evidence type="ECO:0000256" key="1">
    <source>
        <dbReference type="ARBA" id="ARBA00005662"/>
    </source>
</evidence>
<dbReference type="OMA" id="NFIGQNE"/>
<dbReference type="SMART" id="SM00854">
    <property type="entry name" value="PGA_cap"/>
    <property type="match status" value="1"/>
</dbReference>
<reference evidence="5 7" key="3">
    <citation type="journal article" date="2018" name="BMC Genomics">
        <title>High genomic variability in the plant pathogenic bacterium Pectobacterium parmentieri deciphered from de novo assembled complete genomes.</title>
        <authorList>
            <person name="Zoledowska S."/>
            <person name="Motyka-Pomagruk A."/>
            <person name="Sledz W."/>
            <person name="Mengoni A."/>
            <person name="Lojkowska E."/>
        </authorList>
    </citation>
    <scope>NUCLEOTIDE SEQUENCE [LARGE SCALE GENOMIC DNA]</scope>
    <source>
        <strain evidence="5 7">IFB5626</strain>
    </source>
</reference>
<dbReference type="SUPFAM" id="SSF56300">
    <property type="entry name" value="Metallo-dependent phosphatases"/>
    <property type="match status" value="1"/>
</dbReference>
<sequence length="442" mass="48136">MRIIACGDLLFSSRNLAARVDKNIVDQLAAADAVFANAEFCCPKPTTPPAAGRGYITAVRQATLDEFVDLNIKLVSFANNHTGDFGWEGVVDTIDAAEERGLIHCGVGRNLDDARAARFLDTPKGRVGVVAVSSTRSEVFAASVAGGSVVARPGLNPLRWGRAYVLPDKEFEQLQEITELLGVAASNREGARIEVMADQGPDRFKFGSLFESSIPIERGEQAYVRTFMNEEDCAAILKSVRDAANRSDVAIVSLHTHEGEGDGWYAPHPPEFIEDFAHRAIDAGASAVVGHGAHFLRGVEIYNKRPIFYNLGSLLMEFEAGESIIAPEMYTAYGYDHDARPSDLHRARAKDREGNFIGFNAESRFSKNCAALLDYADGALQFKLLPLDLGMNRERPLDRGLPVTVSAALGHEIAADLTRMSARYGTVLRYDEDLGTIAIEKA</sequence>
<dbReference type="KEGG" id="pec:W5S_0948"/>
<accession>A0A0H3HZ03</accession>
<keyword evidence="8" id="KW-1185">Reference proteome</keyword>
<dbReference type="InterPro" id="IPR019079">
    <property type="entry name" value="Capsule_synth_CapA"/>
</dbReference>
<reference evidence="8" key="4">
    <citation type="submission" date="2023-07" db="EMBL/GenBank/DDBJ databases">
        <title>Identification of Pectobacterium versatile causing blackleg of potato from New York State with a whole genome sequencing approach.</title>
        <authorList>
            <person name="Ma X."/>
            <person name="Swingle B."/>
        </authorList>
    </citation>
    <scope>NUCLEOTIDE SEQUENCE [LARGE SCALE GENOMIC DNA]</scope>
    <source>
        <strain evidence="8">NY1588A</strain>
    </source>
</reference>
<dbReference type="InterPro" id="IPR029052">
    <property type="entry name" value="Metallo-depent_PP-like"/>
</dbReference>
<dbReference type="eggNOG" id="COG2843">
    <property type="taxonomic scope" value="Bacteria"/>
</dbReference>
<evidence type="ECO:0000259" key="2">
    <source>
        <dbReference type="SMART" id="SM00854"/>
    </source>
</evidence>
<evidence type="ECO:0000313" key="6">
    <source>
        <dbReference type="Proteomes" id="UP000008044"/>
    </source>
</evidence>
<evidence type="ECO:0000313" key="3">
    <source>
        <dbReference type="EMBL" id="AFI89066.1"/>
    </source>
</evidence>
<evidence type="ECO:0000313" key="5">
    <source>
        <dbReference type="EMBL" id="RKO74119.1"/>
    </source>
</evidence>
<comment type="similarity">
    <text evidence="1">Belongs to the CapA family.</text>
</comment>
<reference evidence="3" key="2">
    <citation type="submission" date="2012-03" db="EMBL/GenBank/DDBJ databases">
        <authorList>
            <person name="Koskinen P."/>
            <person name="Laine P."/>
            <person name="Niemi O."/>
            <person name="Nykyri J."/>
            <person name="Harjunpaa H."/>
            <person name="Auvinen P."/>
            <person name="Paulin L."/>
            <person name="Pirhonen M."/>
            <person name="Palva T."/>
            <person name="Holm L."/>
        </authorList>
    </citation>
    <scope>NUCLEOTIDE SEQUENCE</scope>
    <source>
        <strain evidence="3">SCC3193</strain>
    </source>
</reference>
<evidence type="ECO:0000313" key="4">
    <source>
        <dbReference type="EMBL" id="MBI0553712.1"/>
    </source>
</evidence>
<dbReference type="Proteomes" id="UP000269665">
    <property type="component" value="Unassembled WGS sequence"/>
</dbReference>
<dbReference type="PANTHER" id="PTHR33393">
    <property type="entry name" value="POLYGLUTAMINE SYNTHESIS ACCESSORY PROTEIN RV0574C-RELATED"/>
    <property type="match status" value="1"/>
</dbReference>
<dbReference type="RefSeq" id="WP_012822771.1">
    <property type="nucleotide sequence ID" value="NZ_BSWE01000010.1"/>
</dbReference>
<dbReference type="EMBL" id="CP003415">
    <property type="protein sequence ID" value="AFI89066.1"/>
    <property type="molecule type" value="Genomic_DNA"/>
</dbReference>
<dbReference type="PANTHER" id="PTHR33393:SF11">
    <property type="entry name" value="POLYGLUTAMINE SYNTHESIS ACCESSORY PROTEIN RV0574C-RELATED"/>
    <property type="match status" value="1"/>
</dbReference>
<evidence type="ECO:0000313" key="8">
    <source>
        <dbReference type="Proteomes" id="UP001194579"/>
    </source>
</evidence>
<organism evidence="3 6">
    <name type="scientific">Pectobacterium parmentieri</name>
    <dbReference type="NCBI Taxonomy" id="1905730"/>
    <lineage>
        <taxon>Bacteria</taxon>
        <taxon>Pseudomonadati</taxon>
        <taxon>Pseudomonadota</taxon>
        <taxon>Gammaproteobacteria</taxon>
        <taxon>Enterobacterales</taxon>
        <taxon>Pectobacteriaceae</taxon>
        <taxon>Pectobacterium</taxon>
    </lineage>
</organism>
<dbReference type="OrthoDB" id="9810718at2"/>
<dbReference type="Pfam" id="PF09587">
    <property type="entry name" value="PGA_cap"/>
    <property type="match status" value="1"/>
</dbReference>
<dbReference type="HOGENOM" id="CLU_038823_2_0_6"/>
<dbReference type="Proteomes" id="UP000008044">
    <property type="component" value="Chromosome"/>
</dbReference>
<evidence type="ECO:0000313" key="7">
    <source>
        <dbReference type="Proteomes" id="UP000269665"/>
    </source>
</evidence>
<dbReference type="EMBL" id="PSZG01000002">
    <property type="protein sequence ID" value="RKO74119.1"/>
    <property type="molecule type" value="Genomic_DNA"/>
</dbReference>